<feature type="transmembrane region" description="Helical" evidence="2">
    <location>
        <begin position="106"/>
        <end position="125"/>
    </location>
</feature>
<evidence type="ECO:0000256" key="1">
    <source>
        <dbReference type="SAM" id="MobiDB-lite"/>
    </source>
</evidence>
<protein>
    <recommendedName>
        <fullName evidence="5">Methyltransferase domain-containing protein</fullName>
    </recommendedName>
</protein>
<accession>A0ABR0JD48</accession>
<dbReference type="Proteomes" id="UP001345691">
    <property type="component" value="Unassembled WGS sequence"/>
</dbReference>
<reference evidence="3 4" key="1">
    <citation type="submission" date="2023-08" db="EMBL/GenBank/DDBJ databases">
        <title>Black Yeasts Isolated from many extreme environments.</title>
        <authorList>
            <person name="Coleine C."/>
            <person name="Stajich J.E."/>
            <person name="Selbmann L."/>
        </authorList>
    </citation>
    <scope>NUCLEOTIDE SEQUENCE [LARGE SCALE GENOMIC DNA]</scope>
    <source>
        <strain evidence="3 4">CCFEE 6328</strain>
    </source>
</reference>
<sequence length="416" mass="47044">MAEVALSSLRTSKVPHLALLILTKRANAPSRKLALRPLNPVGRSLLLPVAQTNTFFRRYASTGPAIPAPRVRSPPLRASPRTSESRQRDLRASNEQAVPIRSFGGYFWAVSIFGFVLSTYLAYLYSSYKRAIRETAMLDLPQNADVSSRWLDVTRNFDDEVEFSEKLIWLGGKRRKLCKDAVGNVLEVSAGTGRNMEYYNLDSLRTPRDKRIKSLVFNDLSEIMVYQAEKKFDRLQEGKESIAKFRGPVKFVVGDASDRRVITRPEGGFDTIIQTMGVCSMANPVGFLKRLGQLVRQPGEKSTGVDMDTPAEEEKPGHDYGEADKKHNQTDETGGRDKGGKILLLEHGRSYFNFINRFLDDNAKMHAHRYGCWNNKDIDQVIIDSGLEIESKKRYHFGTTYEYVLRPRGSQVQPTQ</sequence>
<dbReference type="InterPro" id="IPR029063">
    <property type="entry name" value="SAM-dependent_MTases_sf"/>
</dbReference>
<evidence type="ECO:0000313" key="3">
    <source>
        <dbReference type="EMBL" id="KAK5061873.1"/>
    </source>
</evidence>
<feature type="region of interest" description="Disordered" evidence="1">
    <location>
        <begin position="66"/>
        <end position="91"/>
    </location>
</feature>
<proteinExistence type="predicted"/>
<dbReference type="InterPro" id="IPR050508">
    <property type="entry name" value="Methyltransf_Superfamily"/>
</dbReference>
<dbReference type="EMBL" id="JAVRRF010000009">
    <property type="protein sequence ID" value="KAK5061873.1"/>
    <property type="molecule type" value="Genomic_DNA"/>
</dbReference>
<dbReference type="PANTHER" id="PTHR42912:SF83">
    <property type="entry name" value="METHYLTRANSFERASE TYPE 11 DOMAIN-CONTAINING PROTEIN"/>
    <property type="match status" value="1"/>
</dbReference>
<gene>
    <name evidence="3" type="ORF">LTR69_005057</name>
</gene>
<feature type="compositionally biased region" description="Basic and acidic residues" evidence="1">
    <location>
        <begin position="312"/>
        <end position="339"/>
    </location>
</feature>
<keyword evidence="2" id="KW-1133">Transmembrane helix</keyword>
<dbReference type="PANTHER" id="PTHR42912">
    <property type="entry name" value="METHYLTRANSFERASE"/>
    <property type="match status" value="1"/>
</dbReference>
<evidence type="ECO:0000256" key="2">
    <source>
        <dbReference type="SAM" id="Phobius"/>
    </source>
</evidence>
<evidence type="ECO:0008006" key="5">
    <source>
        <dbReference type="Google" id="ProtNLM"/>
    </source>
</evidence>
<keyword evidence="4" id="KW-1185">Reference proteome</keyword>
<keyword evidence="2" id="KW-0472">Membrane</keyword>
<feature type="region of interest" description="Disordered" evidence="1">
    <location>
        <begin position="298"/>
        <end position="339"/>
    </location>
</feature>
<comment type="caution">
    <text evidence="3">The sequence shown here is derived from an EMBL/GenBank/DDBJ whole genome shotgun (WGS) entry which is preliminary data.</text>
</comment>
<organism evidence="3 4">
    <name type="scientific">Exophiala sideris</name>
    <dbReference type="NCBI Taxonomy" id="1016849"/>
    <lineage>
        <taxon>Eukaryota</taxon>
        <taxon>Fungi</taxon>
        <taxon>Dikarya</taxon>
        <taxon>Ascomycota</taxon>
        <taxon>Pezizomycotina</taxon>
        <taxon>Eurotiomycetes</taxon>
        <taxon>Chaetothyriomycetidae</taxon>
        <taxon>Chaetothyriales</taxon>
        <taxon>Herpotrichiellaceae</taxon>
        <taxon>Exophiala</taxon>
    </lineage>
</organism>
<dbReference type="SUPFAM" id="SSF53335">
    <property type="entry name" value="S-adenosyl-L-methionine-dependent methyltransferases"/>
    <property type="match status" value="1"/>
</dbReference>
<keyword evidence="2" id="KW-0812">Transmembrane</keyword>
<dbReference type="Gene3D" id="3.40.50.150">
    <property type="entry name" value="Vaccinia Virus protein VP39"/>
    <property type="match status" value="1"/>
</dbReference>
<name>A0ABR0JD48_9EURO</name>
<evidence type="ECO:0000313" key="4">
    <source>
        <dbReference type="Proteomes" id="UP001345691"/>
    </source>
</evidence>